<dbReference type="InterPro" id="IPR001034">
    <property type="entry name" value="DeoR_HTH"/>
</dbReference>
<dbReference type="PROSITE" id="PS00894">
    <property type="entry name" value="HTH_DEOR_1"/>
    <property type="match status" value="1"/>
</dbReference>
<evidence type="ECO:0000256" key="1">
    <source>
        <dbReference type="ARBA" id="ARBA00023015"/>
    </source>
</evidence>
<comment type="caution">
    <text evidence="5">The sequence shown here is derived from an EMBL/GenBank/DDBJ whole genome shotgun (WGS) entry which is preliminary data.</text>
</comment>
<dbReference type="SUPFAM" id="SSF46785">
    <property type="entry name" value="Winged helix' DNA-binding domain"/>
    <property type="match status" value="1"/>
</dbReference>
<dbReference type="PROSITE" id="PS51000">
    <property type="entry name" value="HTH_DEOR_2"/>
    <property type="match status" value="1"/>
</dbReference>
<keyword evidence="3" id="KW-0804">Transcription</keyword>
<keyword evidence="6" id="KW-1185">Reference proteome</keyword>
<accession>A0A498DGB5</accession>
<dbReference type="InterPro" id="IPR036388">
    <property type="entry name" value="WH-like_DNA-bd_sf"/>
</dbReference>
<dbReference type="EMBL" id="RCHR01000002">
    <property type="protein sequence ID" value="RLL46981.1"/>
    <property type="molecule type" value="Genomic_DNA"/>
</dbReference>
<evidence type="ECO:0000313" key="5">
    <source>
        <dbReference type="EMBL" id="RLL46981.1"/>
    </source>
</evidence>
<dbReference type="RefSeq" id="WP_121522232.1">
    <property type="nucleotide sequence ID" value="NZ_RCHR01000002.1"/>
</dbReference>
<dbReference type="Proteomes" id="UP000270219">
    <property type="component" value="Unassembled WGS sequence"/>
</dbReference>
<evidence type="ECO:0000313" key="6">
    <source>
        <dbReference type="Proteomes" id="UP000270219"/>
    </source>
</evidence>
<dbReference type="OrthoDB" id="9797223at2"/>
<reference evidence="5 6" key="1">
    <citation type="submission" date="2018-10" db="EMBL/GenBank/DDBJ databases">
        <title>Oceanobacillus sp. YLB-02 draft genome.</title>
        <authorList>
            <person name="Yu L."/>
        </authorList>
    </citation>
    <scope>NUCLEOTIDE SEQUENCE [LARGE SCALE GENOMIC DNA]</scope>
    <source>
        <strain evidence="5 6">YLB-02</strain>
    </source>
</reference>
<keyword evidence="1" id="KW-0805">Transcription regulation</keyword>
<name>A0A498DGB5_9BACI</name>
<dbReference type="InterPro" id="IPR050313">
    <property type="entry name" value="Carb_Metab_HTH_regulators"/>
</dbReference>
<dbReference type="InterPro" id="IPR018356">
    <property type="entry name" value="Tscrpt_reg_HTH_DeoR_CS"/>
</dbReference>
<dbReference type="PANTHER" id="PTHR30363">
    <property type="entry name" value="HTH-TYPE TRANSCRIPTIONAL REGULATOR SRLR-RELATED"/>
    <property type="match status" value="1"/>
</dbReference>
<evidence type="ECO:0000256" key="3">
    <source>
        <dbReference type="ARBA" id="ARBA00023163"/>
    </source>
</evidence>
<dbReference type="InterPro" id="IPR036390">
    <property type="entry name" value="WH_DNA-bd_sf"/>
</dbReference>
<keyword evidence="2" id="KW-0238">DNA-binding</keyword>
<protein>
    <submittedName>
        <fullName evidence="5">DeoR/GlpR transcriptional regulator</fullName>
    </submittedName>
</protein>
<dbReference type="Gene3D" id="1.10.10.10">
    <property type="entry name" value="Winged helix-like DNA-binding domain superfamily/Winged helix DNA-binding domain"/>
    <property type="match status" value="1"/>
</dbReference>
<dbReference type="InterPro" id="IPR014036">
    <property type="entry name" value="DeoR-like_C"/>
</dbReference>
<dbReference type="InterPro" id="IPR037171">
    <property type="entry name" value="NagB/RpiA_transferase-like"/>
</dbReference>
<dbReference type="Pfam" id="PF00455">
    <property type="entry name" value="DeoRC"/>
    <property type="match status" value="1"/>
</dbReference>
<dbReference type="PANTHER" id="PTHR30363:SF56">
    <property type="entry name" value="TRANSCRIPTIONAL REGULATOR, DEOR FAMILY"/>
    <property type="match status" value="1"/>
</dbReference>
<dbReference type="SMART" id="SM01134">
    <property type="entry name" value="DeoRC"/>
    <property type="match status" value="1"/>
</dbReference>
<dbReference type="Pfam" id="PF08220">
    <property type="entry name" value="HTH_DeoR"/>
    <property type="match status" value="1"/>
</dbReference>
<dbReference type="PRINTS" id="PR00037">
    <property type="entry name" value="HTHLACR"/>
</dbReference>
<dbReference type="AlphaFoldDB" id="A0A498DGB5"/>
<dbReference type="SUPFAM" id="SSF100950">
    <property type="entry name" value="NagB/RpiA/CoA transferase-like"/>
    <property type="match status" value="1"/>
</dbReference>
<organism evidence="5 6">
    <name type="scientific">Oceanobacillus piezotolerans</name>
    <dbReference type="NCBI Taxonomy" id="2448030"/>
    <lineage>
        <taxon>Bacteria</taxon>
        <taxon>Bacillati</taxon>
        <taxon>Bacillota</taxon>
        <taxon>Bacilli</taxon>
        <taxon>Bacillales</taxon>
        <taxon>Bacillaceae</taxon>
        <taxon>Oceanobacillus</taxon>
    </lineage>
</organism>
<dbReference type="GO" id="GO:0003700">
    <property type="term" value="F:DNA-binding transcription factor activity"/>
    <property type="evidence" value="ECO:0007669"/>
    <property type="project" value="InterPro"/>
</dbReference>
<feature type="domain" description="HTH deoR-type" evidence="4">
    <location>
        <begin position="5"/>
        <end position="60"/>
    </location>
</feature>
<gene>
    <name evidence="5" type="ORF">D8M04_07245</name>
</gene>
<dbReference type="SMART" id="SM00420">
    <property type="entry name" value="HTH_DEOR"/>
    <property type="match status" value="1"/>
</dbReference>
<sequence length="249" mass="28191">MISVIPYERHEYIIRRVKQTPIYIADLAKEMNVSEITVRRDIKQLEEKGFIELKYGGLATIIDTTKETSMNNRKIRYVHEKTYIADIAVSLIEEGDIVFIDSGSTTQLMFERYPDIESSVFTNGLSNANVALERQMNVTVIGGDLKRETMAMVGPLAIEAISKIHFDKVFLGTNALDAEHGIMNADQNESLLKSWSIKHSREAFVLADSSKFNQVSPYKFAEIDDVTVITDKIPEKYKGYGNIIDSIQK</sequence>
<dbReference type="Gene3D" id="3.40.50.1360">
    <property type="match status" value="1"/>
</dbReference>
<evidence type="ECO:0000256" key="2">
    <source>
        <dbReference type="ARBA" id="ARBA00023125"/>
    </source>
</evidence>
<proteinExistence type="predicted"/>
<evidence type="ECO:0000259" key="4">
    <source>
        <dbReference type="PROSITE" id="PS51000"/>
    </source>
</evidence>
<dbReference type="GO" id="GO:0003677">
    <property type="term" value="F:DNA binding"/>
    <property type="evidence" value="ECO:0007669"/>
    <property type="project" value="UniProtKB-KW"/>
</dbReference>